<dbReference type="CDD" id="cd02696">
    <property type="entry name" value="MurNAc-LAA"/>
    <property type="match status" value="1"/>
</dbReference>
<keyword evidence="3" id="KW-0812">Transmembrane</keyword>
<keyword evidence="3" id="KW-0472">Membrane</keyword>
<dbReference type="KEGG" id="hsc:HVS_07330"/>
<feature type="domain" description="MurNAc-LAA" evidence="4">
    <location>
        <begin position="146"/>
        <end position="264"/>
    </location>
</feature>
<dbReference type="GO" id="GO:0030288">
    <property type="term" value="C:outer membrane-bounded periplasmic space"/>
    <property type="evidence" value="ECO:0007669"/>
    <property type="project" value="TreeGrafter"/>
</dbReference>
<protein>
    <submittedName>
        <fullName evidence="5">N-acetylmuramoyl-L-alanine amidase LytC</fullName>
        <ecNumber evidence="5">3.5.1.28</ecNumber>
    </submittedName>
</protein>
<dbReference type="Pfam" id="PF01520">
    <property type="entry name" value="Amidase_3"/>
    <property type="match status" value="1"/>
</dbReference>
<dbReference type="SMART" id="SM00646">
    <property type="entry name" value="Ami_3"/>
    <property type="match status" value="1"/>
</dbReference>
<evidence type="ECO:0000256" key="3">
    <source>
        <dbReference type="SAM" id="Phobius"/>
    </source>
</evidence>
<evidence type="ECO:0000313" key="6">
    <source>
        <dbReference type="Proteomes" id="UP000233534"/>
    </source>
</evidence>
<dbReference type="GO" id="GO:0008745">
    <property type="term" value="F:N-acetylmuramoyl-L-alanine amidase activity"/>
    <property type="evidence" value="ECO:0007669"/>
    <property type="project" value="UniProtKB-EC"/>
</dbReference>
<reference evidence="5 6" key="1">
    <citation type="submission" date="2017-12" db="EMBL/GenBank/DDBJ databases">
        <title>Complete genome sequence of Herbivorax saccincola GGR1, a novel Cellulosome-producing hydrolytic bacterium in a thermophilic biogas plant, established by Illumina and Nanopore MinION sequencing.</title>
        <authorList>
            <person name="Pechtl A."/>
            <person name="Ruckert C."/>
            <person name="Koeck D.E."/>
            <person name="Maus I."/>
            <person name="Winkler A."/>
            <person name="Kalinowski J."/>
            <person name="Puhler A."/>
            <person name="Schwarz W.W."/>
            <person name="Zverlov V.V."/>
            <person name="Schluter A."/>
            <person name="Liebl W."/>
        </authorList>
    </citation>
    <scope>NUCLEOTIDE SEQUENCE [LARGE SCALE GENOMIC DNA]</scope>
    <source>
        <strain evidence="6">SR1</strain>
    </source>
</reference>
<dbReference type="RefSeq" id="WP_101300683.1">
    <property type="nucleotide sequence ID" value="NZ_CP025197.1"/>
</dbReference>
<dbReference type="Proteomes" id="UP000233534">
    <property type="component" value="Chromosome"/>
</dbReference>
<evidence type="ECO:0000313" key="5">
    <source>
        <dbReference type="EMBL" id="AUG57383.1"/>
    </source>
</evidence>
<dbReference type="InterPro" id="IPR050695">
    <property type="entry name" value="N-acetylmuramoyl_amidase_3"/>
</dbReference>
<dbReference type="InterPro" id="IPR002508">
    <property type="entry name" value="MurNAc-LAA_cat"/>
</dbReference>
<feature type="compositionally biased region" description="Basic and acidic residues" evidence="2">
    <location>
        <begin position="56"/>
        <end position="82"/>
    </location>
</feature>
<dbReference type="GO" id="GO:0009253">
    <property type="term" value="P:peptidoglycan catabolic process"/>
    <property type="evidence" value="ECO:0007669"/>
    <property type="project" value="InterPro"/>
</dbReference>
<sequence>MDLKIFLNRLHARYLKLSGAKKTIIFILVFTLGFVLGSAFRSNKDTIESKSNAFQENKDKNSLAEKNHGNSESKEETEKGPVEREVIVVIDSGHGGEDFGTYYGNILEKDLNLDISLRMGSIVEEAGIKVVYTRTEDKDVGLEERAFMANDLDATLFISVHNNSMPDNPNYKGTETLYCPSQNPVYDNMDGKKLAAIVQRNLVSTLSTIDNGIIERPNLVVLRKTKMPAVIAEIAYLSNAQDRELLKQEEFRQKAAHALADSVFEALEVMGAEKDEEGVWKIKK</sequence>
<evidence type="ECO:0000256" key="2">
    <source>
        <dbReference type="SAM" id="MobiDB-lite"/>
    </source>
</evidence>
<evidence type="ECO:0000259" key="4">
    <source>
        <dbReference type="SMART" id="SM00646"/>
    </source>
</evidence>
<dbReference type="PANTHER" id="PTHR30404">
    <property type="entry name" value="N-ACETYLMURAMOYL-L-ALANINE AMIDASE"/>
    <property type="match status" value="1"/>
</dbReference>
<evidence type="ECO:0000256" key="1">
    <source>
        <dbReference type="ARBA" id="ARBA00022801"/>
    </source>
</evidence>
<dbReference type="PANTHER" id="PTHR30404:SF0">
    <property type="entry name" value="N-ACETYLMURAMOYL-L-ALANINE AMIDASE AMIC"/>
    <property type="match status" value="1"/>
</dbReference>
<keyword evidence="6" id="KW-1185">Reference proteome</keyword>
<gene>
    <name evidence="5" type="primary">lytC1</name>
    <name evidence="5" type="ORF">HVS_07330</name>
</gene>
<dbReference type="EC" id="3.5.1.28" evidence="5"/>
<feature type="region of interest" description="Disordered" evidence="2">
    <location>
        <begin position="51"/>
        <end position="82"/>
    </location>
</feature>
<dbReference type="Gene3D" id="3.40.630.40">
    <property type="entry name" value="Zn-dependent exopeptidases"/>
    <property type="match status" value="1"/>
</dbReference>
<dbReference type="SUPFAM" id="SSF53187">
    <property type="entry name" value="Zn-dependent exopeptidases"/>
    <property type="match status" value="1"/>
</dbReference>
<dbReference type="AlphaFoldDB" id="A0A2K9EHG0"/>
<feature type="transmembrane region" description="Helical" evidence="3">
    <location>
        <begin position="23"/>
        <end position="40"/>
    </location>
</feature>
<organism evidence="5 6">
    <name type="scientific">Acetivibrio saccincola</name>
    <dbReference type="NCBI Taxonomy" id="1677857"/>
    <lineage>
        <taxon>Bacteria</taxon>
        <taxon>Bacillati</taxon>
        <taxon>Bacillota</taxon>
        <taxon>Clostridia</taxon>
        <taxon>Eubacteriales</taxon>
        <taxon>Oscillospiraceae</taxon>
        <taxon>Acetivibrio</taxon>
    </lineage>
</organism>
<dbReference type="EMBL" id="CP025197">
    <property type="protein sequence ID" value="AUG57383.1"/>
    <property type="molecule type" value="Genomic_DNA"/>
</dbReference>
<proteinExistence type="predicted"/>
<accession>A0A2K9EHG0</accession>
<name>A0A2K9EHG0_9FIRM</name>
<keyword evidence="1 5" id="KW-0378">Hydrolase</keyword>
<keyword evidence="3" id="KW-1133">Transmembrane helix</keyword>